<dbReference type="Proteomes" id="UP001187343">
    <property type="component" value="Unassembled WGS sequence"/>
</dbReference>
<keyword evidence="2" id="KW-1185">Reference proteome</keyword>
<evidence type="ECO:0000313" key="1">
    <source>
        <dbReference type="EMBL" id="KAK2870308.1"/>
    </source>
</evidence>
<dbReference type="AlphaFoldDB" id="A0AA88PCY2"/>
<proteinExistence type="predicted"/>
<accession>A0AA88PCY2</accession>
<gene>
    <name evidence="1" type="ORF">Q8A67_024700</name>
</gene>
<dbReference type="EMBL" id="JAUYZG010000024">
    <property type="protein sequence ID" value="KAK2870308.1"/>
    <property type="molecule type" value="Genomic_DNA"/>
</dbReference>
<evidence type="ECO:0000313" key="2">
    <source>
        <dbReference type="Proteomes" id="UP001187343"/>
    </source>
</evidence>
<comment type="caution">
    <text evidence="1">The sequence shown here is derived from an EMBL/GenBank/DDBJ whole genome shotgun (WGS) entry which is preliminary data.</text>
</comment>
<organism evidence="1 2">
    <name type="scientific">Cirrhinus molitorella</name>
    <name type="common">mud carp</name>
    <dbReference type="NCBI Taxonomy" id="172907"/>
    <lineage>
        <taxon>Eukaryota</taxon>
        <taxon>Metazoa</taxon>
        <taxon>Chordata</taxon>
        <taxon>Craniata</taxon>
        <taxon>Vertebrata</taxon>
        <taxon>Euteleostomi</taxon>
        <taxon>Actinopterygii</taxon>
        <taxon>Neopterygii</taxon>
        <taxon>Teleostei</taxon>
        <taxon>Ostariophysi</taxon>
        <taxon>Cypriniformes</taxon>
        <taxon>Cyprinidae</taxon>
        <taxon>Labeoninae</taxon>
        <taxon>Labeonini</taxon>
        <taxon>Cirrhinus</taxon>
    </lineage>
</organism>
<reference evidence="1" key="1">
    <citation type="submission" date="2023-08" db="EMBL/GenBank/DDBJ databases">
        <title>Chromosome-level Genome Assembly of mud carp (Cirrhinus molitorella).</title>
        <authorList>
            <person name="Liu H."/>
        </authorList>
    </citation>
    <scope>NUCLEOTIDE SEQUENCE</scope>
    <source>
        <strain evidence="1">Prfri</strain>
        <tissue evidence="1">Muscle</tissue>
    </source>
</reference>
<name>A0AA88PCY2_9TELE</name>
<sequence length="93" mass="10817">MKKNKVIWAWSDMRLDQFHAPLIRQNTRRPATLPAAENPDQASVISEAAFPRVDVLLPSEARCAPYVCEQLEQRRRQEESRLRARRTFQNAQG</sequence>
<protein>
    <submittedName>
        <fullName evidence="1">Uncharacterized protein</fullName>
    </submittedName>
</protein>